<evidence type="ECO:0000256" key="8">
    <source>
        <dbReference type="ARBA" id="ARBA00037382"/>
    </source>
</evidence>
<dbReference type="InterPro" id="IPR000210">
    <property type="entry name" value="BTB/POZ_dom"/>
</dbReference>
<dbReference type="InterPro" id="IPR011333">
    <property type="entry name" value="SKP1/BTB/POZ_sf"/>
</dbReference>
<feature type="region of interest" description="Disordered" evidence="9">
    <location>
        <begin position="263"/>
        <end position="378"/>
    </location>
</feature>
<dbReference type="GO" id="GO:0007526">
    <property type="term" value="P:larval somatic muscle development"/>
    <property type="evidence" value="ECO:0007669"/>
    <property type="project" value="UniProtKB-ARBA"/>
</dbReference>
<sequence length="378" mass="41755">MANQHFCLRWNNHQSTLVSVFDSLLESGTLVDCTLAAEGRCIQAHKVLLSACSPYFAMILSQHYDKHPILILKDVKFHELQSMLDYMYRGEVNITQENLGSFLKAAESLQIKGLTDSGGGGEREAGLSSACASPVFHDKDSASPSPVSKIKLDTPMNNIRKPQPVLPNLSQVSRSQIPPVAGLTNQPKKPLKHIIDSLNKNNEVIKRRKPIQPMKFENNMIVSPMSARSHLSNHLDVSNALDVPAQAPSIPVPENKAMYPLLPVPSSFRPSSPSNQPQSLVVDKENKECDSTKMKNDAKMKSEYGSEYSNHDDSTMDQYNDEENEDDGSGSDFEKAGPSHDNNSHSDSTMRWESSSDGTPHDMTTSVDSQGKIAWHLL</sequence>
<evidence type="ECO:0000256" key="4">
    <source>
        <dbReference type="ARBA" id="ARBA00022902"/>
    </source>
</evidence>
<protein>
    <recommendedName>
        <fullName evidence="10">BTB domain-containing protein</fullName>
    </recommendedName>
</protein>
<keyword evidence="7" id="KW-0539">Nucleus</keyword>
<reference evidence="11" key="1">
    <citation type="submission" date="2021-12" db="EMBL/GenBank/DDBJ databases">
        <authorList>
            <person name="King R."/>
        </authorList>
    </citation>
    <scope>NUCLEOTIDE SEQUENCE</scope>
</reference>
<dbReference type="Gene3D" id="3.30.710.10">
    <property type="entry name" value="Potassium Channel Kv1.1, Chain A"/>
    <property type="match status" value="1"/>
</dbReference>
<evidence type="ECO:0000256" key="9">
    <source>
        <dbReference type="SAM" id="MobiDB-lite"/>
    </source>
</evidence>
<feature type="domain" description="BTB" evidence="10">
    <location>
        <begin position="31"/>
        <end position="96"/>
    </location>
</feature>
<evidence type="ECO:0000256" key="5">
    <source>
        <dbReference type="ARBA" id="ARBA00023015"/>
    </source>
</evidence>
<dbReference type="GO" id="GO:0005634">
    <property type="term" value="C:nucleus"/>
    <property type="evidence" value="ECO:0007669"/>
    <property type="project" value="UniProtKB-SubCell"/>
</dbReference>
<evidence type="ECO:0000256" key="3">
    <source>
        <dbReference type="ARBA" id="ARBA00022782"/>
    </source>
</evidence>
<keyword evidence="3" id="KW-0221">Differentiation</keyword>
<feature type="region of interest" description="Disordered" evidence="9">
    <location>
        <begin position="137"/>
        <end position="165"/>
    </location>
</feature>
<dbReference type="GO" id="GO:0045467">
    <property type="term" value="P:R7 cell development"/>
    <property type="evidence" value="ECO:0007669"/>
    <property type="project" value="UniProtKB-ARBA"/>
</dbReference>
<dbReference type="PANTHER" id="PTHR23110:SF111">
    <property type="entry name" value="LONGITUDINALS LACKING PROTEIN, ISOFORMS F_I_K_T"/>
    <property type="match status" value="1"/>
</dbReference>
<dbReference type="CDD" id="cd18315">
    <property type="entry name" value="BTB_POZ_BAB-like"/>
    <property type="match status" value="1"/>
</dbReference>
<comment type="function">
    <text evidence="8">Putative transcription factor required for axon growth and guidance in the central and peripheral nervous systems. Repels CNS axons away from the midline by promoting the expression of the midline repellent sli and its receptor robo.</text>
</comment>
<dbReference type="InterPro" id="IPR051095">
    <property type="entry name" value="Dros_DevTransReg"/>
</dbReference>
<keyword evidence="2" id="KW-0217">Developmental protein</keyword>
<evidence type="ECO:0000313" key="11">
    <source>
        <dbReference type="EMBL" id="CAH0381234.1"/>
    </source>
</evidence>
<accession>A0A9P0EW40</accession>
<gene>
    <name evidence="11" type="ORF">BEMITA_LOCUS903</name>
</gene>
<dbReference type="GO" id="GO:0006357">
    <property type="term" value="P:regulation of transcription by RNA polymerase II"/>
    <property type="evidence" value="ECO:0007669"/>
    <property type="project" value="TreeGrafter"/>
</dbReference>
<evidence type="ECO:0000256" key="2">
    <source>
        <dbReference type="ARBA" id="ARBA00022473"/>
    </source>
</evidence>
<proteinExistence type="predicted"/>
<evidence type="ECO:0000259" key="10">
    <source>
        <dbReference type="PROSITE" id="PS50097"/>
    </source>
</evidence>
<keyword evidence="6" id="KW-0804">Transcription</keyword>
<dbReference type="AlphaFoldDB" id="A0A9P0EW40"/>
<dbReference type="PANTHER" id="PTHR23110">
    <property type="entry name" value="BTB DOMAIN TRANSCRIPTION FACTOR"/>
    <property type="match status" value="1"/>
</dbReference>
<evidence type="ECO:0000256" key="1">
    <source>
        <dbReference type="ARBA" id="ARBA00004123"/>
    </source>
</evidence>
<dbReference type="GO" id="GO:0008406">
    <property type="term" value="P:gonad development"/>
    <property type="evidence" value="ECO:0007669"/>
    <property type="project" value="UniProtKB-ARBA"/>
</dbReference>
<dbReference type="Proteomes" id="UP001152759">
    <property type="component" value="Chromosome 1"/>
</dbReference>
<dbReference type="FunFam" id="3.30.710.10:FF:000091">
    <property type="entry name" value="Lola, isoform F"/>
    <property type="match status" value="1"/>
</dbReference>
<evidence type="ECO:0000256" key="6">
    <source>
        <dbReference type="ARBA" id="ARBA00023163"/>
    </source>
</evidence>
<organism evidence="11 12">
    <name type="scientific">Bemisia tabaci</name>
    <name type="common">Sweetpotato whitefly</name>
    <name type="synonym">Aleurodes tabaci</name>
    <dbReference type="NCBI Taxonomy" id="7038"/>
    <lineage>
        <taxon>Eukaryota</taxon>
        <taxon>Metazoa</taxon>
        <taxon>Ecdysozoa</taxon>
        <taxon>Arthropoda</taxon>
        <taxon>Hexapoda</taxon>
        <taxon>Insecta</taxon>
        <taxon>Pterygota</taxon>
        <taxon>Neoptera</taxon>
        <taxon>Paraneoptera</taxon>
        <taxon>Hemiptera</taxon>
        <taxon>Sternorrhyncha</taxon>
        <taxon>Aleyrodoidea</taxon>
        <taxon>Aleyrodidae</taxon>
        <taxon>Aleyrodinae</taxon>
        <taxon>Bemisia</taxon>
    </lineage>
</organism>
<comment type="subcellular location">
    <subcellularLocation>
        <location evidence="1">Nucleus</location>
    </subcellularLocation>
</comment>
<dbReference type="Pfam" id="PF00651">
    <property type="entry name" value="BTB"/>
    <property type="match status" value="1"/>
</dbReference>
<evidence type="ECO:0000313" key="12">
    <source>
        <dbReference type="Proteomes" id="UP001152759"/>
    </source>
</evidence>
<feature type="compositionally biased region" description="Basic and acidic residues" evidence="9">
    <location>
        <begin position="282"/>
        <end position="314"/>
    </location>
</feature>
<feature type="compositionally biased region" description="Acidic residues" evidence="9">
    <location>
        <begin position="319"/>
        <end position="329"/>
    </location>
</feature>
<dbReference type="GO" id="GO:0048813">
    <property type="term" value="P:dendrite morphogenesis"/>
    <property type="evidence" value="ECO:0007669"/>
    <property type="project" value="UniProtKB-ARBA"/>
</dbReference>
<name>A0A9P0EW40_BEMTA</name>
<dbReference type="GO" id="GO:0045476">
    <property type="term" value="P:nurse cell apoptotic process"/>
    <property type="evidence" value="ECO:0007669"/>
    <property type="project" value="UniProtKB-ARBA"/>
</dbReference>
<dbReference type="GO" id="GO:0007464">
    <property type="term" value="P:R3/R4 cell fate commitment"/>
    <property type="evidence" value="ECO:0007669"/>
    <property type="project" value="UniProtKB-ARBA"/>
</dbReference>
<evidence type="ECO:0000256" key="7">
    <source>
        <dbReference type="ARBA" id="ARBA00023242"/>
    </source>
</evidence>
<dbReference type="EMBL" id="OU963862">
    <property type="protein sequence ID" value="CAH0381234.1"/>
    <property type="molecule type" value="Genomic_DNA"/>
</dbReference>
<dbReference type="GO" id="GO:0035167">
    <property type="term" value="P:larval lymph gland hemopoiesis"/>
    <property type="evidence" value="ECO:0007669"/>
    <property type="project" value="UniProtKB-ARBA"/>
</dbReference>
<dbReference type="PROSITE" id="PS50097">
    <property type="entry name" value="BTB"/>
    <property type="match status" value="1"/>
</dbReference>
<feature type="compositionally biased region" description="Basic and acidic residues" evidence="9">
    <location>
        <begin position="332"/>
        <end position="350"/>
    </location>
</feature>
<keyword evidence="5" id="KW-0805">Transcription regulation</keyword>
<dbReference type="SUPFAM" id="SSF54695">
    <property type="entry name" value="POZ domain"/>
    <property type="match status" value="1"/>
</dbReference>
<keyword evidence="4" id="KW-0524">Neurogenesis</keyword>
<keyword evidence="12" id="KW-1185">Reference proteome</keyword>
<dbReference type="GO" id="GO:0016199">
    <property type="term" value="P:axon midline choice point recognition"/>
    <property type="evidence" value="ECO:0007669"/>
    <property type="project" value="UniProtKB-ARBA"/>
</dbReference>
<dbReference type="SMART" id="SM00225">
    <property type="entry name" value="BTB"/>
    <property type="match status" value="1"/>
</dbReference>
<feature type="compositionally biased region" description="Low complexity" evidence="9">
    <location>
        <begin position="263"/>
        <end position="281"/>
    </location>
</feature>
<feature type="compositionally biased region" description="Polar residues" evidence="9">
    <location>
        <begin position="351"/>
        <end position="369"/>
    </location>
</feature>